<dbReference type="PANTHER" id="PTHR12663:SF0">
    <property type="entry name" value="PRECOCIOUS DISSOCIATION OF SISTERS 5, ISOFORM A"/>
    <property type="match status" value="1"/>
</dbReference>
<dbReference type="SUPFAM" id="SSF48371">
    <property type="entry name" value="ARM repeat"/>
    <property type="match status" value="1"/>
</dbReference>
<comment type="subcellular location">
    <subcellularLocation>
        <location evidence="1">Nucleus</location>
    </subcellularLocation>
</comment>
<dbReference type="GO" id="GO:0051301">
    <property type="term" value="P:cell division"/>
    <property type="evidence" value="ECO:0007669"/>
    <property type="project" value="UniProtKB-KW"/>
</dbReference>
<proteinExistence type="evidence at transcript level"/>
<evidence type="ECO:0000256" key="4">
    <source>
        <dbReference type="ARBA" id="ARBA00023242"/>
    </source>
</evidence>
<dbReference type="InterPro" id="IPR016024">
    <property type="entry name" value="ARM-type_fold"/>
</dbReference>
<accession>M4SMC1</accession>
<evidence type="ECO:0000256" key="3">
    <source>
        <dbReference type="ARBA" id="ARBA00022776"/>
    </source>
</evidence>
<dbReference type="Pfam" id="PF20168">
    <property type="entry name" value="PDS5"/>
    <property type="match status" value="1"/>
</dbReference>
<evidence type="ECO:0000256" key="5">
    <source>
        <dbReference type="ARBA" id="ARBA00023306"/>
    </source>
</evidence>
<keyword evidence="4" id="KW-0539">Nucleus</keyword>
<feature type="non-terminal residue" evidence="6">
    <location>
        <position position="211"/>
    </location>
</feature>
<protein>
    <submittedName>
        <fullName evidence="6">Pds5</fullName>
    </submittedName>
</protein>
<dbReference type="InterPro" id="IPR039776">
    <property type="entry name" value="Pds5"/>
</dbReference>
<organism evidence="6">
    <name type="scientific">Brachionus calyciflorus</name>
    <dbReference type="NCBI Taxonomy" id="104777"/>
    <lineage>
        <taxon>Eukaryota</taxon>
        <taxon>Metazoa</taxon>
        <taxon>Spiralia</taxon>
        <taxon>Gnathifera</taxon>
        <taxon>Rotifera</taxon>
        <taxon>Eurotatoria</taxon>
        <taxon>Monogononta</taxon>
        <taxon>Pseudotrocha</taxon>
        <taxon>Ploima</taxon>
        <taxon>Brachionidae</taxon>
        <taxon>Brachionus</taxon>
    </lineage>
</organism>
<dbReference type="EMBL" id="JX156100">
    <property type="protein sequence ID" value="AGH55754.1"/>
    <property type="molecule type" value="mRNA"/>
</dbReference>
<keyword evidence="3" id="KW-0498">Mitosis</keyword>
<gene>
    <name evidence="6" type="primary">PDS5</name>
</gene>
<reference evidence="6" key="1">
    <citation type="journal article" date="2013" name="J. Hered.">
        <title>Inventory and phylogenetic analysis of meiotic genes in monogonont rotifers.</title>
        <authorList>
            <person name="Hanson S.J."/>
            <person name="Schurko A.M."/>
            <person name="Hecox-Lea B."/>
            <person name="Mark Welch D.B."/>
            <person name="Stelzer C.P."/>
            <person name="Logsdon J.M.Jr."/>
        </authorList>
    </citation>
    <scope>NUCLEOTIDE SEQUENCE</scope>
</reference>
<dbReference type="InterPro" id="IPR011989">
    <property type="entry name" value="ARM-like"/>
</dbReference>
<sequence>ARIIEPQKSNNKEAYNLASNLIKKANENFEFLVQNHLSNILLTSRGVLSITSHVQSSSNLNASMSSEDSLSSSFTDKPNTSVVTGTSNQFISDKLCLIIYELHNIRYALLELVLPQLEYKLKSNDLKERREYTKLLSKMFSEKDSTLAQKVPHLWEAYLERFSDANEDIRKICIQHICDFLIQQSASIKSISATQSLSSISVDTTTLHSMG</sequence>
<dbReference type="GO" id="GO:0000785">
    <property type="term" value="C:chromatin"/>
    <property type="evidence" value="ECO:0007669"/>
    <property type="project" value="TreeGrafter"/>
</dbReference>
<dbReference type="PANTHER" id="PTHR12663">
    <property type="entry name" value="ANDROGEN INDUCED INHIBITOR OF PROLIFERATION AS3 / PDS5-RELATED"/>
    <property type="match status" value="1"/>
</dbReference>
<feature type="non-terminal residue" evidence="6">
    <location>
        <position position="1"/>
    </location>
</feature>
<evidence type="ECO:0000313" key="6">
    <source>
        <dbReference type="EMBL" id="AGH55754.1"/>
    </source>
</evidence>
<dbReference type="GO" id="GO:0005634">
    <property type="term" value="C:nucleus"/>
    <property type="evidence" value="ECO:0007669"/>
    <property type="project" value="UniProtKB-SubCell"/>
</dbReference>
<dbReference type="Gene3D" id="1.25.10.10">
    <property type="entry name" value="Leucine-rich Repeat Variant"/>
    <property type="match status" value="1"/>
</dbReference>
<dbReference type="AlphaFoldDB" id="M4SMC1"/>
<keyword evidence="5" id="KW-0131">Cell cycle</keyword>
<evidence type="ECO:0000256" key="2">
    <source>
        <dbReference type="ARBA" id="ARBA00022618"/>
    </source>
</evidence>
<evidence type="ECO:0000256" key="1">
    <source>
        <dbReference type="ARBA" id="ARBA00004123"/>
    </source>
</evidence>
<dbReference type="GO" id="GO:0006281">
    <property type="term" value="P:DNA repair"/>
    <property type="evidence" value="ECO:0007669"/>
    <property type="project" value="TreeGrafter"/>
</dbReference>
<name>M4SMC1_9BILA</name>
<keyword evidence="2" id="KW-0132">Cell division</keyword>
<dbReference type="GO" id="GO:0007064">
    <property type="term" value="P:mitotic sister chromatid cohesion"/>
    <property type="evidence" value="ECO:0007669"/>
    <property type="project" value="InterPro"/>
</dbReference>